<organism evidence="6">
    <name type="scientific">Sarcopeltis skottsbergii</name>
    <name type="common">Red alga</name>
    <name type="synonym">Gigartina skottsbergii</name>
    <dbReference type="NCBI Taxonomy" id="2765380"/>
    <lineage>
        <taxon>Eukaryota</taxon>
        <taxon>Rhodophyta</taxon>
        <taxon>Florideophyceae</taxon>
        <taxon>Rhodymeniophycidae</taxon>
        <taxon>Gigartinales</taxon>
        <taxon>Gigartinaceae</taxon>
        <taxon>Sarcopeltis</taxon>
    </lineage>
</organism>
<accession>A0A7M1VK11</accession>
<dbReference type="GO" id="GO:0005840">
    <property type="term" value="C:ribosome"/>
    <property type="evidence" value="ECO:0007669"/>
    <property type="project" value="UniProtKB-KW"/>
</dbReference>
<dbReference type="PANTHER" id="PTHR13528">
    <property type="entry name" value="39S RIBOSOMAL PROTEIN L28, MITOCHONDRIAL"/>
    <property type="match status" value="1"/>
</dbReference>
<keyword evidence="6" id="KW-0150">Chloroplast</keyword>
<proteinExistence type="inferred from homology"/>
<keyword evidence="6" id="KW-0934">Plastid</keyword>
<dbReference type="GO" id="GO:0009507">
    <property type="term" value="C:chloroplast"/>
    <property type="evidence" value="ECO:0007669"/>
    <property type="project" value="UniProtKB-SubCell"/>
</dbReference>
<comment type="similarity">
    <text evidence="1 5">Belongs to the bacterial ribosomal protein bL28 family.</text>
</comment>
<evidence type="ECO:0000313" key="6">
    <source>
        <dbReference type="EMBL" id="QOS04640.1"/>
    </source>
</evidence>
<dbReference type="AlphaFoldDB" id="A0A7M1VK11"/>
<dbReference type="GO" id="GO:0003735">
    <property type="term" value="F:structural constituent of ribosome"/>
    <property type="evidence" value="ECO:0007669"/>
    <property type="project" value="InterPro"/>
</dbReference>
<protein>
    <recommendedName>
        <fullName evidence="4 5">Large ribosomal subunit protein bL28c</fullName>
    </recommendedName>
</protein>
<dbReference type="GO" id="GO:0006412">
    <property type="term" value="P:translation"/>
    <property type="evidence" value="ECO:0007669"/>
    <property type="project" value="UniProtKB-UniRule"/>
</dbReference>
<dbReference type="InterPro" id="IPR037147">
    <property type="entry name" value="Ribosomal_bL28_sf"/>
</dbReference>
<dbReference type="Pfam" id="PF00830">
    <property type="entry name" value="Ribosomal_L28"/>
    <property type="match status" value="1"/>
</dbReference>
<dbReference type="Gene3D" id="2.30.170.40">
    <property type="entry name" value="Ribosomal protein L28/L24"/>
    <property type="match status" value="1"/>
</dbReference>
<evidence type="ECO:0000256" key="3">
    <source>
        <dbReference type="ARBA" id="ARBA00023274"/>
    </source>
</evidence>
<evidence type="ECO:0000256" key="5">
    <source>
        <dbReference type="HAMAP-Rule" id="MF_00373"/>
    </source>
</evidence>
<dbReference type="InterPro" id="IPR034704">
    <property type="entry name" value="Ribosomal_bL28/bL31-like_sf"/>
</dbReference>
<keyword evidence="3 5" id="KW-0687">Ribonucleoprotein</keyword>
<dbReference type="PANTHER" id="PTHR13528:SF2">
    <property type="entry name" value="LARGE RIBOSOMAL SUBUNIT PROTEIN BL28M"/>
    <property type="match status" value="1"/>
</dbReference>
<sequence>MSKLCRITNKKSNNAYSVSHSHVKTKKIQNVNLQTKKIWSQKQKRWIKIKISTKAIKSLHKLSLSI</sequence>
<keyword evidence="2 5" id="KW-0689">Ribosomal protein</keyword>
<evidence type="ECO:0000256" key="1">
    <source>
        <dbReference type="ARBA" id="ARBA00008760"/>
    </source>
</evidence>
<dbReference type="SUPFAM" id="SSF143800">
    <property type="entry name" value="L28p-like"/>
    <property type="match status" value="1"/>
</dbReference>
<dbReference type="EMBL" id="MT032182">
    <property type="protein sequence ID" value="QOS04640.1"/>
    <property type="molecule type" value="Genomic_DNA"/>
</dbReference>
<comment type="subcellular location">
    <subcellularLocation>
        <location evidence="5">Plastid</location>
        <location evidence="5">Chloroplast</location>
    </subcellularLocation>
</comment>
<geneLocation type="chloroplast" evidence="6"/>
<dbReference type="InterPro" id="IPR001383">
    <property type="entry name" value="Ribosomal_bL28_bact-type"/>
</dbReference>
<gene>
    <name evidence="5 6" type="primary">rpl28</name>
</gene>
<name>A0A7M1VK11_SARSK</name>
<dbReference type="NCBIfam" id="TIGR00009">
    <property type="entry name" value="L28"/>
    <property type="match status" value="1"/>
</dbReference>
<reference evidence="6" key="1">
    <citation type="submission" date="2020-02" db="EMBL/GenBank/DDBJ databases">
        <authorList>
            <person name="Hughey J.R."/>
        </authorList>
    </citation>
    <scope>NUCLEOTIDE SEQUENCE</scope>
</reference>
<reference evidence="6" key="2">
    <citation type="submission" date="2021-04" db="EMBL/GenBank/DDBJ databases">
        <title>Sarcopeltis skottsbergii and Sarcopeltis antarctica (Gigartinaceae, Rhodophyta), a new genus and new species from Antarctica.</title>
        <authorList>
            <person name="Leister G."/>
            <person name="Gabrielson P."/>
            <person name="Hommersand M."/>
        </authorList>
    </citation>
    <scope>NUCLEOTIDE SEQUENCE</scope>
</reference>
<dbReference type="HAMAP" id="MF_00373">
    <property type="entry name" value="Ribosomal_bL28"/>
    <property type="match status" value="1"/>
</dbReference>
<evidence type="ECO:0000256" key="4">
    <source>
        <dbReference type="ARBA" id="ARBA00035265"/>
    </source>
</evidence>
<dbReference type="GO" id="GO:1990904">
    <property type="term" value="C:ribonucleoprotein complex"/>
    <property type="evidence" value="ECO:0007669"/>
    <property type="project" value="UniProtKB-KW"/>
</dbReference>
<evidence type="ECO:0000256" key="2">
    <source>
        <dbReference type="ARBA" id="ARBA00022980"/>
    </source>
</evidence>
<dbReference type="InterPro" id="IPR026569">
    <property type="entry name" value="Ribosomal_bL28"/>
</dbReference>